<name>A0A813SFI8_9BILA</name>
<keyword evidence="1" id="KW-0812">Transmembrane</keyword>
<dbReference type="AlphaFoldDB" id="A0A813SFI8"/>
<evidence type="ECO:0000313" key="2">
    <source>
        <dbReference type="EMBL" id="CAF0793883.1"/>
    </source>
</evidence>
<organism evidence="2 3">
    <name type="scientific">Brachionus calyciflorus</name>
    <dbReference type="NCBI Taxonomy" id="104777"/>
    <lineage>
        <taxon>Eukaryota</taxon>
        <taxon>Metazoa</taxon>
        <taxon>Spiralia</taxon>
        <taxon>Gnathifera</taxon>
        <taxon>Rotifera</taxon>
        <taxon>Eurotatoria</taxon>
        <taxon>Monogononta</taxon>
        <taxon>Pseudotrocha</taxon>
        <taxon>Ploima</taxon>
        <taxon>Brachionidae</taxon>
        <taxon>Brachionus</taxon>
    </lineage>
</organism>
<evidence type="ECO:0000313" key="3">
    <source>
        <dbReference type="Proteomes" id="UP000663879"/>
    </source>
</evidence>
<accession>A0A813SFI8</accession>
<dbReference type="OrthoDB" id="10538733at2759"/>
<evidence type="ECO:0000256" key="1">
    <source>
        <dbReference type="SAM" id="Phobius"/>
    </source>
</evidence>
<dbReference type="Proteomes" id="UP000663879">
    <property type="component" value="Unassembled WGS sequence"/>
</dbReference>
<keyword evidence="1" id="KW-1133">Transmembrane helix</keyword>
<comment type="caution">
    <text evidence="2">The sequence shown here is derived from an EMBL/GenBank/DDBJ whole genome shotgun (WGS) entry which is preliminary data.</text>
</comment>
<gene>
    <name evidence="2" type="ORF">OXX778_LOCUS6110</name>
</gene>
<protein>
    <submittedName>
        <fullName evidence="2">Uncharacterized protein</fullName>
    </submittedName>
</protein>
<feature type="transmembrane region" description="Helical" evidence="1">
    <location>
        <begin position="65"/>
        <end position="87"/>
    </location>
</feature>
<sequence length="141" mass="16365">MTVRIIDKNENINNNNSLNKKLINDEKDVEFDGDALLDEVLDKRKTFIAYDIAYHKEMKARLRNILIYSILFSVVLLSPVGLMGFYFGLRARMELGNEQYPEANKYLTKADYSNLIAFISSAIFLWTVIIIGSLFIYYKSF</sequence>
<proteinExistence type="predicted"/>
<dbReference type="EMBL" id="CAJNOC010000705">
    <property type="protein sequence ID" value="CAF0793883.1"/>
    <property type="molecule type" value="Genomic_DNA"/>
</dbReference>
<keyword evidence="1" id="KW-0472">Membrane</keyword>
<feature type="transmembrane region" description="Helical" evidence="1">
    <location>
        <begin position="115"/>
        <end position="138"/>
    </location>
</feature>
<reference evidence="2" key="1">
    <citation type="submission" date="2021-02" db="EMBL/GenBank/DDBJ databases">
        <authorList>
            <person name="Nowell W R."/>
        </authorList>
    </citation>
    <scope>NUCLEOTIDE SEQUENCE</scope>
    <source>
        <strain evidence="2">Ploen Becks lab</strain>
    </source>
</reference>
<keyword evidence="3" id="KW-1185">Reference proteome</keyword>